<sequence length="769" mass="84959">MSGASKRKSQSSNAPPPKKIKKSEDISCDVTWDLNETLADKVGCPVTAVVNVVDMLDNDCTIPFIARYRKEKTENMEVEKLREVKEELDGLREVQKKISTVMKTLIKSEQLSEDVSAALKNSQTLTEVEQLYAPYKPGSKKTLAARAKEAGLEPLALNLIKNPRVANIQAAVDRKSKDRSTLSDVMKGVQHIIADLISKDKTVMDTARSKFSSAFIQLEVSKARNSKKDDQKFKENISKFENYIDTKHSVKSIRAHQVMAINRGEVLKVLSVKFNVPDAVPKEISRVALKNFLHPKTNVEQRKLVEGAVDDAYSRLIQPLMLRHIRKDISKRAERESIEVFASNLKRLLLVPPVRGKVVLGLDPGFRNGCKYAITSPNGSVLSSGVSYLHGNGKSKQNSEMAKLVSLLKQHNCSTVAIGNGTACRETEQVLSEHISAGAFQPLLVKYCIVNEAGASIYSASSEAIKEMPDLDVSIRGAVSIARRLQDPLAELVKIDPKHIGVGMYQHDIAENQLRTALDDVVEECVNFVGVDLNFCSETILRRIAGLSQSKAEKIVAWRETNKGFINRDQLKKVKGLGPKTFEQCAGFKSGVKTVTYEPEPLDMTNIHPESYSVADKVIKKSGLDKSNIGQSSFIQHFQKWKEPSALQDLANEFNIGLPTMSLIIDGLCQPIGHDFRDEFTKPLFREGMTSFSDLKSGMKLTGRVVNRTHFGAFVDIGVGTDGLVHTSNMPAVDQRGAAALQLGDRVQVQLLSVDANRKRIGLKLVSVL</sequence>
<organism evidence="4">
    <name type="scientific">Capitella teleta</name>
    <name type="common">Polychaete worm</name>
    <dbReference type="NCBI Taxonomy" id="283909"/>
    <lineage>
        <taxon>Eukaryota</taxon>
        <taxon>Metazoa</taxon>
        <taxon>Spiralia</taxon>
        <taxon>Lophotrochozoa</taxon>
        <taxon>Annelida</taxon>
        <taxon>Polychaeta</taxon>
        <taxon>Sedentaria</taxon>
        <taxon>Scolecida</taxon>
        <taxon>Capitellidae</taxon>
        <taxon>Capitella</taxon>
    </lineage>
</organism>
<reference evidence="5" key="3">
    <citation type="submission" date="2015-06" db="UniProtKB">
        <authorList>
            <consortium name="EnsemblMetazoa"/>
        </authorList>
    </citation>
    <scope>IDENTIFICATION</scope>
</reference>
<dbReference type="Gene3D" id="2.40.50.140">
    <property type="entry name" value="Nucleic acid-binding proteins"/>
    <property type="match status" value="1"/>
</dbReference>
<evidence type="ECO:0000256" key="1">
    <source>
        <dbReference type="ARBA" id="ARBA00025453"/>
    </source>
</evidence>
<dbReference type="InterPro" id="IPR032639">
    <property type="entry name" value="Tex_YqgF"/>
</dbReference>
<name>R7T5V6_CAPTE</name>
<dbReference type="InterPro" id="IPR010994">
    <property type="entry name" value="RuvA_2-like"/>
</dbReference>
<comment type="function">
    <text evidence="1">Associates with the EF-Tu.GDP complex and induces the exchange of GDP to GTP. It remains bound to the aminoacyl-tRNA.EF-Tu.GTP complex up to the GTP hydrolysis stage on the ribosome.</text>
</comment>
<dbReference type="SUPFAM" id="SSF53098">
    <property type="entry name" value="Ribonuclease H-like"/>
    <property type="match status" value="1"/>
</dbReference>
<dbReference type="EMBL" id="KB311733">
    <property type="protein sequence ID" value="ELT88700.1"/>
    <property type="molecule type" value="Genomic_DNA"/>
</dbReference>
<dbReference type="FunFam" id="3.30.420.140:FF:000001">
    <property type="entry name" value="RNA-binding transcriptional accessory protein"/>
    <property type="match status" value="1"/>
</dbReference>
<dbReference type="GO" id="GO:0006412">
    <property type="term" value="P:translation"/>
    <property type="evidence" value="ECO:0007669"/>
    <property type="project" value="TreeGrafter"/>
</dbReference>
<gene>
    <name evidence="4" type="ORF">CAPTEDRAFT_175688</name>
</gene>
<dbReference type="GO" id="GO:0003735">
    <property type="term" value="F:structural constituent of ribosome"/>
    <property type="evidence" value="ECO:0007669"/>
    <property type="project" value="TreeGrafter"/>
</dbReference>
<dbReference type="InterPro" id="IPR037027">
    <property type="entry name" value="YqgF/RNaseH-like_dom_sf"/>
</dbReference>
<feature type="domain" description="S1 motif" evidence="3">
    <location>
        <begin position="698"/>
        <end position="766"/>
    </location>
</feature>
<dbReference type="OrthoDB" id="995477at2759"/>
<dbReference type="GO" id="GO:0003729">
    <property type="term" value="F:mRNA binding"/>
    <property type="evidence" value="ECO:0007669"/>
    <property type="project" value="TreeGrafter"/>
</dbReference>
<dbReference type="SMART" id="SM00732">
    <property type="entry name" value="YqgFc"/>
    <property type="match status" value="1"/>
</dbReference>
<protein>
    <recommendedName>
        <fullName evidence="3">S1 motif domain-containing protein</fullName>
    </recommendedName>
</protein>
<dbReference type="Gene3D" id="1.10.150.310">
    <property type="entry name" value="Tex RuvX-like domain-like"/>
    <property type="match status" value="1"/>
</dbReference>
<proteinExistence type="predicted"/>
<dbReference type="Pfam" id="PF16921">
    <property type="entry name" value="Tex_YqgF"/>
    <property type="match status" value="1"/>
</dbReference>
<dbReference type="FunFam" id="1.10.10.650:FF:000001">
    <property type="entry name" value="S1 RNA-binding domain 1"/>
    <property type="match status" value="1"/>
</dbReference>
<dbReference type="FunFam" id="2.40.50.140:FF:000051">
    <property type="entry name" value="RNA-binding transcriptional accessory protein"/>
    <property type="match status" value="1"/>
</dbReference>
<dbReference type="Pfam" id="PF22706">
    <property type="entry name" value="Tex_central_region"/>
    <property type="match status" value="1"/>
</dbReference>
<dbReference type="EMBL" id="AMQN01003409">
    <property type="status" value="NOT_ANNOTATED_CDS"/>
    <property type="molecule type" value="Genomic_DNA"/>
</dbReference>
<dbReference type="Proteomes" id="UP000014760">
    <property type="component" value="Unassembled WGS sequence"/>
</dbReference>
<dbReference type="Gene3D" id="1.10.3500.10">
    <property type="entry name" value="Tex N-terminal region-like"/>
    <property type="match status" value="1"/>
</dbReference>
<dbReference type="OMA" id="RWAWRTR"/>
<dbReference type="SUPFAM" id="SSF47781">
    <property type="entry name" value="RuvA domain 2-like"/>
    <property type="match status" value="2"/>
</dbReference>
<dbReference type="SUPFAM" id="SSF158832">
    <property type="entry name" value="Tex N-terminal region-like"/>
    <property type="match status" value="1"/>
</dbReference>
<dbReference type="AlphaFoldDB" id="R7T5V6"/>
<dbReference type="FunCoup" id="R7T5V6">
    <property type="interactions" value="296"/>
</dbReference>
<evidence type="ECO:0000313" key="4">
    <source>
        <dbReference type="EMBL" id="ELT88700.1"/>
    </source>
</evidence>
<dbReference type="Pfam" id="PF17674">
    <property type="entry name" value="HHH_9"/>
    <property type="match status" value="1"/>
</dbReference>
<dbReference type="GO" id="GO:0005737">
    <property type="term" value="C:cytoplasm"/>
    <property type="evidence" value="ECO:0007669"/>
    <property type="project" value="UniProtKB-ARBA"/>
</dbReference>
<feature type="region of interest" description="Disordered" evidence="2">
    <location>
        <begin position="1"/>
        <end position="22"/>
    </location>
</feature>
<dbReference type="SMART" id="SM00316">
    <property type="entry name" value="S1"/>
    <property type="match status" value="1"/>
</dbReference>
<evidence type="ECO:0000313" key="6">
    <source>
        <dbReference type="Proteomes" id="UP000014760"/>
    </source>
</evidence>
<dbReference type="InterPro" id="IPR023323">
    <property type="entry name" value="Tex-like_dom_sf"/>
</dbReference>
<evidence type="ECO:0000256" key="2">
    <source>
        <dbReference type="SAM" id="MobiDB-lite"/>
    </source>
</evidence>
<dbReference type="HOGENOM" id="CLU_009833_0_2_1"/>
<dbReference type="PANTHER" id="PTHR10724:SF10">
    <property type="entry name" value="S1 RNA-BINDING DOMAIN-CONTAINING PROTEIN 1"/>
    <property type="match status" value="1"/>
</dbReference>
<dbReference type="InterPro" id="IPR012340">
    <property type="entry name" value="NA-bd_OB-fold"/>
</dbReference>
<accession>R7T5V6</accession>
<dbReference type="Pfam" id="PF00575">
    <property type="entry name" value="S1"/>
    <property type="match status" value="1"/>
</dbReference>
<dbReference type="PANTHER" id="PTHR10724">
    <property type="entry name" value="30S RIBOSOMAL PROTEIN S1"/>
    <property type="match status" value="1"/>
</dbReference>
<dbReference type="InterPro" id="IPR050437">
    <property type="entry name" value="Ribos_protein_bS1-like"/>
</dbReference>
<evidence type="ECO:0000313" key="5">
    <source>
        <dbReference type="EnsemblMetazoa" id="CapteP175688"/>
    </source>
</evidence>
<dbReference type="InterPro" id="IPR006641">
    <property type="entry name" value="YqgF/RNaseH-like_dom"/>
</dbReference>
<dbReference type="Pfam" id="PF12836">
    <property type="entry name" value="HHH_3"/>
    <property type="match status" value="1"/>
</dbReference>
<dbReference type="InterPro" id="IPR012337">
    <property type="entry name" value="RNaseH-like_sf"/>
</dbReference>
<keyword evidence="6" id="KW-1185">Reference proteome</keyword>
<reference evidence="6" key="1">
    <citation type="submission" date="2012-12" db="EMBL/GenBank/DDBJ databases">
        <authorList>
            <person name="Hellsten U."/>
            <person name="Grimwood J."/>
            <person name="Chapman J.A."/>
            <person name="Shapiro H."/>
            <person name="Aerts A."/>
            <person name="Otillar R.P."/>
            <person name="Terry A.Y."/>
            <person name="Boore J.L."/>
            <person name="Simakov O."/>
            <person name="Marletaz F."/>
            <person name="Cho S.-J."/>
            <person name="Edsinger-Gonzales E."/>
            <person name="Havlak P."/>
            <person name="Kuo D.-H."/>
            <person name="Larsson T."/>
            <person name="Lv J."/>
            <person name="Arendt D."/>
            <person name="Savage R."/>
            <person name="Osoegawa K."/>
            <person name="de Jong P."/>
            <person name="Lindberg D.R."/>
            <person name="Seaver E.C."/>
            <person name="Weisblat D.A."/>
            <person name="Putnam N.H."/>
            <person name="Grigoriev I.V."/>
            <person name="Rokhsar D.S."/>
        </authorList>
    </citation>
    <scope>NUCLEOTIDE SEQUENCE</scope>
    <source>
        <strain evidence="6">I ESC-2004</strain>
    </source>
</reference>
<dbReference type="InterPro" id="IPR023319">
    <property type="entry name" value="Tex-like_HTH_dom_sf"/>
</dbReference>
<evidence type="ECO:0000259" key="3">
    <source>
        <dbReference type="PROSITE" id="PS50126"/>
    </source>
</evidence>
<dbReference type="FunFam" id="1.10.150.310:FF:000002">
    <property type="entry name" value="Putative transcription modulator/accessory protein"/>
    <property type="match status" value="1"/>
</dbReference>
<dbReference type="STRING" id="283909.R7T5V6"/>
<dbReference type="GO" id="GO:0006139">
    <property type="term" value="P:nucleobase-containing compound metabolic process"/>
    <property type="evidence" value="ECO:0007669"/>
    <property type="project" value="InterPro"/>
</dbReference>
<dbReference type="InterPro" id="IPR055179">
    <property type="entry name" value="Tex-like_central_region"/>
</dbReference>
<dbReference type="EnsemblMetazoa" id="CapteT175688">
    <property type="protein sequence ID" value="CapteP175688"/>
    <property type="gene ID" value="CapteG175688"/>
</dbReference>
<dbReference type="Gene3D" id="3.30.420.140">
    <property type="entry name" value="YqgF/RNase H-like domain"/>
    <property type="match status" value="1"/>
</dbReference>
<dbReference type="Pfam" id="PF09371">
    <property type="entry name" value="Tex_N"/>
    <property type="match status" value="1"/>
</dbReference>
<dbReference type="PROSITE" id="PS50126">
    <property type="entry name" value="S1"/>
    <property type="match status" value="1"/>
</dbReference>
<dbReference type="InterPro" id="IPR041692">
    <property type="entry name" value="HHH_9"/>
</dbReference>
<dbReference type="SUPFAM" id="SSF50249">
    <property type="entry name" value="Nucleic acid-binding proteins"/>
    <property type="match status" value="1"/>
</dbReference>
<dbReference type="Gene3D" id="1.10.10.650">
    <property type="entry name" value="RuvA domain 2-like"/>
    <property type="match status" value="1"/>
</dbReference>
<dbReference type="InterPro" id="IPR018974">
    <property type="entry name" value="Tex-like_N"/>
</dbReference>
<dbReference type="InterPro" id="IPR003029">
    <property type="entry name" value="S1_domain"/>
</dbReference>
<reference evidence="4 6" key="2">
    <citation type="journal article" date="2013" name="Nature">
        <title>Insights into bilaterian evolution from three spiralian genomes.</title>
        <authorList>
            <person name="Simakov O."/>
            <person name="Marletaz F."/>
            <person name="Cho S.J."/>
            <person name="Edsinger-Gonzales E."/>
            <person name="Havlak P."/>
            <person name="Hellsten U."/>
            <person name="Kuo D.H."/>
            <person name="Larsson T."/>
            <person name="Lv J."/>
            <person name="Arendt D."/>
            <person name="Savage R."/>
            <person name="Osoegawa K."/>
            <person name="de Jong P."/>
            <person name="Grimwood J."/>
            <person name="Chapman J.A."/>
            <person name="Shapiro H."/>
            <person name="Aerts A."/>
            <person name="Otillar R.P."/>
            <person name="Terry A.Y."/>
            <person name="Boore J.L."/>
            <person name="Grigoriev I.V."/>
            <person name="Lindberg D.R."/>
            <person name="Seaver E.C."/>
            <person name="Weisblat D.A."/>
            <person name="Putnam N.H."/>
            <person name="Rokhsar D.S."/>
        </authorList>
    </citation>
    <scope>NUCLEOTIDE SEQUENCE</scope>
    <source>
        <strain evidence="4 6">I ESC-2004</strain>
    </source>
</reference>